<feature type="region of interest" description="Disordered" evidence="9">
    <location>
        <begin position="66"/>
        <end position="119"/>
    </location>
</feature>
<protein>
    <recommendedName>
        <fullName evidence="8">rRNA-processing protein</fullName>
    </recommendedName>
</protein>
<keyword evidence="7 8" id="KW-0539">Nucleus</keyword>
<keyword evidence="5 8" id="KW-0698">rRNA processing</keyword>
<evidence type="ECO:0000256" key="5">
    <source>
        <dbReference type="ARBA" id="ARBA00022552"/>
    </source>
</evidence>
<evidence type="ECO:0000256" key="1">
    <source>
        <dbReference type="ARBA" id="ARBA00004090"/>
    </source>
</evidence>
<gene>
    <name evidence="10" type="ORF">NLJ89_g1115</name>
</gene>
<feature type="compositionally biased region" description="Basic and acidic residues" evidence="9">
    <location>
        <begin position="66"/>
        <end position="96"/>
    </location>
</feature>
<keyword evidence="4 8" id="KW-0690">Ribosome biogenesis</keyword>
<evidence type="ECO:0000256" key="9">
    <source>
        <dbReference type="SAM" id="MobiDB-lite"/>
    </source>
</evidence>
<keyword evidence="6" id="KW-0175">Coiled coil</keyword>
<accession>A0A9W8TFQ9</accession>
<evidence type="ECO:0000256" key="8">
    <source>
        <dbReference type="RuleBase" id="RU363084"/>
    </source>
</evidence>
<evidence type="ECO:0000256" key="2">
    <source>
        <dbReference type="ARBA" id="ARBA00004604"/>
    </source>
</evidence>
<evidence type="ECO:0000256" key="4">
    <source>
        <dbReference type="ARBA" id="ARBA00022517"/>
    </source>
</evidence>
<comment type="function">
    <text evidence="1 8">Involved in nucleolar integrity and required for processing of the pre-rRNA for the 60S ribosome subunit.</text>
</comment>
<evidence type="ECO:0000256" key="6">
    <source>
        <dbReference type="ARBA" id="ARBA00023054"/>
    </source>
</evidence>
<evidence type="ECO:0000256" key="7">
    <source>
        <dbReference type="ARBA" id="ARBA00023242"/>
    </source>
</evidence>
<comment type="subcellular location">
    <subcellularLocation>
        <location evidence="2 8">Nucleus</location>
        <location evidence="2 8">Nucleolus</location>
    </subcellularLocation>
</comment>
<dbReference type="GO" id="GO:0005730">
    <property type="term" value="C:nucleolus"/>
    <property type="evidence" value="ECO:0007669"/>
    <property type="project" value="UniProtKB-SubCell"/>
</dbReference>
<dbReference type="OrthoDB" id="277961at2759"/>
<keyword evidence="11" id="KW-1185">Reference proteome</keyword>
<feature type="compositionally biased region" description="Basic residues" evidence="9">
    <location>
        <begin position="103"/>
        <end position="119"/>
    </location>
</feature>
<proteinExistence type="inferred from homology"/>
<comment type="caution">
    <text evidence="10">The sequence shown here is derived from an EMBL/GenBank/DDBJ whole genome shotgun (WGS) entry which is preliminary data.</text>
</comment>
<comment type="similarity">
    <text evidence="3 8">Belongs to the CGR1 family.</text>
</comment>
<organism evidence="10 11">
    <name type="scientific">Agrocybe chaxingu</name>
    <dbReference type="NCBI Taxonomy" id="84603"/>
    <lineage>
        <taxon>Eukaryota</taxon>
        <taxon>Fungi</taxon>
        <taxon>Dikarya</taxon>
        <taxon>Basidiomycota</taxon>
        <taxon>Agaricomycotina</taxon>
        <taxon>Agaricomycetes</taxon>
        <taxon>Agaricomycetidae</taxon>
        <taxon>Agaricales</taxon>
        <taxon>Agaricineae</taxon>
        <taxon>Strophariaceae</taxon>
        <taxon>Agrocybe</taxon>
    </lineage>
</organism>
<evidence type="ECO:0000313" key="10">
    <source>
        <dbReference type="EMBL" id="KAJ3516462.1"/>
    </source>
</evidence>
<evidence type="ECO:0000313" key="11">
    <source>
        <dbReference type="Proteomes" id="UP001148786"/>
    </source>
</evidence>
<dbReference type="GO" id="GO:0006364">
    <property type="term" value="P:rRNA processing"/>
    <property type="evidence" value="ECO:0007669"/>
    <property type="project" value="UniProtKB-UniRule"/>
</dbReference>
<dbReference type="Pfam" id="PF03879">
    <property type="entry name" value="Cgr1"/>
    <property type="match status" value="1"/>
</dbReference>
<dbReference type="EMBL" id="JANKHO010000054">
    <property type="protein sequence ID" value="KAJ3516462.1"/>
    <property type="molecule type" value="Genomic_DNA"/>
</dbReference>
<dbReference type="AlphaFoldDB" id="A0A9W8TFQ9"/>
<dbReference type="InterPro" id="IPR005579">
    <property type="entry name" value="Cgr1-like"/>
</dbReference>
<sequence>MSQVDQPVPLAASFNGRVSGKPWKAQKTATVRSYLPEGVKNKKWEDRMAKTQKALAIKKLQTELKDEKQAELQRRREITKERKEAAEERRRLEEAKAQMGARKAARLRRKAGRTKKINH</sequence>
<name>A0A9W8TFQ9_9AGAR</name>
<evidence type="ECO:0000256" key="3">
    <source>
        <dbReference type="ARBA" id="ARBA00007869"/>
    </source>
</evidence>
<dbReference type="Proteomes" id="UP001148786">
    <property type="component" value="Unassembled WGS sequence"/>
</dbReference>
<reference evidence="10" key="1">
    <citation type="submission" date="2022-07" db="EMBL/GenBank/DDBJ databases">
        <title>Genome Sequence of Agrocybe chaxingu.</title>
        <authorList>
            <person name="Buettner E."/>
        </authorList>
    </citation>
    <scope>NUCLEOTIDE SEQUENCE</scope>
    <source>
        <strain evidence="10">MP-N11</strain>
    </source>
</reference>